<gene>
    <name evidence="2" type="ORF">CIPAW_03G142200</name>
</gene>
<feature type="transmembrane region" description="Helical" evidence="1">
    <location>
        <begin position="238"/>
        <end position="258"/>
    </location>
</feature>
<evidence type="ECO:0000313" key="3">
    <source>
        <dbReference type="Proteomes" id="UP000811609"/>
    </source>
</evidence>
<protein>
    <submittedName>
        <fullName evidence="2">Uncharacterized protein</fullName>
    </submittedName>
</protein>
<proteinExistence type="predicted"/>
<name>A0A8T1R497_CARIL</name>
<sequence length="270" mass="29967">MTEPTATHSLPADFHAMAAIPFDECQQNIKGILDGSCSPPVSCPCIKLLEPSFDEISQHCSIDILPILLERPSFPERLNCPFHSSHGQDVYSISVLSNEGNDPQCASELAFLSFLEVANPSNDQMCLDAQLNCQNCIDFQMKSADAIPPCIVDINIGKESSKTPKSTDETVESLKSEGVLTHLQRVLWRQASLKIGGKIVQLLTNTSRDKSGNERTYDTSNNRWRKYKRATSFDSRKIVLLFSILSSLGTLVLIYLTLRVRQNGDAYARV</sequence>
<dbReference type="EMBL" id="CM031811">
    <property type="protein sequence ID" value="KAG6660972.1"/>
    <property type="molecule type" value="Genomic_DNA"/>
</dbReference>
<evidence type="ECO:0000256" key="1">
    <source>
        <dbReference type="SAM" id="Phobius"/>
    </source>
</evidence>
<keyword evidence="1" id="KW-0472">Membrane</keyword>
<comment type="caution">
    <text evidence="2">The sequence shown here is derived from an EMBL/GenBank/DDBJ whole genome shotgun (WGS) entry which is preliminary data.</text>
</comment>
<keyword evidence="1" id="KW-1133">Transmembrane helix</keyword>
<accession>A0A8T1R497</accession>
<dbReference type="AlphaFoldDB" id="A0A8T1R497"/>
<dbReference type="PANTHER" id="PTHR34064:SF5">
    <property type="entry name" value="PROTEIN, PUTATIVE-RELATED"/>
    <property type="match status" value="1"/>
</dbReference>
<evidence type="ECO:0000313" key="2">
    <source>
        <dbReference type="EMBL" id="KAG6660972.1"/>
    </source>
</evidence>
<dbReference type="Proteomes" id="UP000811609">
    <property type="component" value="Chromosome 3"/>
</dbReference>
<dbReference type="PANTHER" id="PTHR34064">
    <property type="entry name" value="OS04G0672300 PROTEIN"/>
    <property type="match status" value="1"/>
</dbReference>
<reference evidence="2" key="1">
    <citation type="submission" date="2020-12" db="EMBL/GenBank/DDBJ databases">
        <title>WGS assembly of Carya illinoinensis cv. Pawnee.</title>
        <authorList>
            <person name="Platts A."/>
            <person name="Shu S."/>
            <person name="Wright S."/>
            <person name="Barry K."/>
            <person name="Edger P."/>
            <person name="Pires J.C."/>
            <person name="Schmutz J."/>
        </authorList>
    </citation>
    <scope>NUCLEOTIDE SEQUENCE</scope>
    <source>
        <tissue evidence="2">Leaf</tissue>
    </source>
</reference>
<keyword evidence="1" id="KW-0812">Transmembrane</keyword>
<organism evidence="2 3">
    <name type="scientific">Carya illinoinensis</name>
    <name type="common">Pecan</name>
    <dbReference type="NCBI Taxonomy" id="32201"/>
    <lineage>
        <taxon>Eukaryota</taxon>
        <taxon>Viridiplantae</taxon>
        <taxon>Streptophyta</taxon>
        <taxon>Embryophyta</taxon>
        <taxon>Tracheophyta</taxon>
        <taxon>Spermatophyta</taxon>
        <taxon>Magnoliopsida</taxon>
        <taxon>eudicotyledons</taxon>
        <taxon>Gunneridae</taxon>
        <taxon>Pentapetalae</taxon>
        <taxon>rosids</taxon>
        <taxon>fabids</taxon>
        <taxon>Fagales</taxon>
        <taxon>Juglandaceae</taxon>
        <taxon>Carya</taxon>
    </lineage>
</organism>
<keyword evidence="3" id="KW-1185">Reference proteome</keyword>